<dbReference type="PRINTS" id="PR00205">
    <property type="entry name" value="CADHERIN"/>
</dbReference>
<evidence type="ECO:0000313" key="11">
    <source>
        <dbReference type="Proteomes" id="UP000261540"/>
    </source>
</evidence>
<sequence length="117" mass="13060">MKIITLTGQLDFEKAKQYEMNVKVSDHGNLTDSCKVIIEVMDVNDNAPVITLMSFSNPIPENSAPGTVIALAMGWHHIMVIPCLTLEAPSTCIRTRGYRKWMVGCHDHFRNISRGST</sequence>
<dbReference type="InterPro" id="IPR015919">
    <property type="entry name" value="Cadherin-like_sf"/>
</dbReference>
<evidence type="ECO:0000256" key="7">
    <source>
        <dbReference type="ARBA" id="ARBA00023180"/>
    </source>
</evidence>
<dbReference type="Gene3D" id="2.60.40.60">
    <property type="entry name" value="Cadherins"/>
    <property type="match status" value="1"/>
</dbReference>
<dbReference type="AlphaFoldDB" id="A0A3B3T7K1"/>
<dbReference type="PROSITE" id="PS00232">
    <property type="entry name" value="CADHERIN_1"/>
    <property type="match status" value="1"/>
</dbReference>
<name>A0A3B3T7K1_9TELE</name>
<keyword evidence="2" id="KW-0812">Transmembrane</keyword>
<evidence type="ECO:0000256" key="4">
    <source>
        <dbReference type="ARBA" id="ARBA00022837"/>
    </source>
</evidence>
<evidence type="ECO:0000313" key="10">
    <source>
        <dbReference type="Ensembl" id="ENSPKIP00000038630.1"/>
    </source>
</evidence>
<keyword evidence="7" id="KW-0325">Glycoprotein</keyword>
<keyword evidence="11" id="KW-1185">Reference proteome</keyword>
<dbReference type="Proteomes" id="UP000261540">
    <property type="component" value="Unplaced"/>
</dbReference>
<evidence type="ECO:0000259" key="9">
    <source>
        <dbReference type="PROSITE" id="PS50268"/>
    </source>
</evidence>
<dbReference type="SUPFAM" id="SSF49313">
    <property type="entry name" value="Cadherin-like"/>
    <property type="match status" value="1"/>
</dbReference>
<dbReference type="GO" id="GO:0009653">
    <property type="term" value="P:anatomical structure morphogenesis"/>
    <property type="evidence" value="ECO:0007669"/>
    <property type="project" value="UniProtKB-ARBA"/>
</dbReference>
<feature type="domain" description="Cadherin" evidence="9">
    <location>
        <begin position="3"/>
        <end position="50"/>
    </location>
</feature>
<evidence type="ECO:0000256" key="8">
    <source>
        <dbReference type="PROSITE-ProRule" id="PRU00043"/>
    </source>
</evidence>
<evidence type="ECO:0000256" key="3">
    <source>
        <dbReference type="ARBA" id="ARBA00022737"/>
    </source>
</evidence>
<accession>A0A3B3T7K1</accession>
<evidence type="ECO:0000256" key="2">
    <source>
        <dbReference type="ARBA" id="ARBA00022692"/>
    </source>
</evidence>
<dbReference type="PANTHER" id="PTHR24028">
    <property type="entry name" value="CADHERIN-87A"/>
    <property type="match status" value="1"/>
</dbReference>
<keyword evidence="3" id="KW-0677">Repeat</keyword>
<dbReference type="GO" id="GO:0007156">
    <property type="term" value="P:homophilic cell adhesion via plasma membrane adhesion molecules"/>
    <property type="evidence" value="ECO:0007669"/>
    <property type="project" value="InterPro"/>
</dbReference>
<reference evidence="10" key="1">
    <citation type="submission" date="2025-08" db="UniProtKB">
        <authorList>
            <consortium name="Ensembl"/>
        </authorList>
    </citation>
    <scope>IDENTIFICATION</scope>
</reference>
<keyword evidence="4 8" id="KW-0106">Calcium</keyword>
<dbReference type="GO" id="GO:0005509">
    <property type="term" value="F:calcium ion binding"/>
    <property type="evidence" value="ECO:0007669"/>
    <property type="project" value="UniProtKB-UniRule"/>
</dbReference>
<dbReference type="GO" id="GO:0005886">
    <property type="term" value="C:plasma membrane"/>
    <property type="evidence" value="ECO:0007669"/>
    <property type="project" value="InterPro"/>
</dbReference>
<keyword evidence="5" id="KW-1133">Transmembrane helix</keyword>
<dbReference type="InterPro" id="IPR050174">
    <property type="entry name" value="Protocadherin/Cadherin-CA"/>
</dbReference>
<dbReference type="PROSITE" id="PS50268">
    <property type="entry name" value="CADHERIN_2"/>
    <property type="match status" value="1"/>
</dbReference>
<dbReference type="PANTHER" id="PTHR24028:SF296">
    <property type="entry name" value="PROTOCADHERIN 1 GAMMA 11 PRECURSOR-RELATED"/>
    <property type="match status" value="1"/>
</dbReference>
<comment type="subcellular location">
    <subcellularLocation>
        <location evidence="1">Membrane</location>
        <topology evidence="1">Single-pass membrane protein</topology>
    </subcellularLocation>
</comment>
<dbReference type="InterPro" id="IPR020894">
    <property type="entry name" value="Cadherin_CS"/>
</dbReference>
<evidence type="ECO:0000256" key="6">
    <source>
        <dbReference type="ARBA" id="ARBA00023136"/>
    </source>
</evidence>
<dbReference type="Ensembl" id="ENSPKIT00000019623.1">
    <property type="protein sequence ID" value="ENSPKIP00000038630.1"/>
    <property type="gene ID" value="ENSPKIG00000016329.1"/>
</dbReference>
<keyword evidence="6" id="KW-0472">Membrane</keyword>
<evidence type="ECO:0000256" key="5">
    <source>
        <dbReference type="ARBA" id="ARBA00022989"/>
    </source>
</evidence>
<reference evidence="10" key="2">
    <citation type="submission" date="2025-09" db="UniProtKB">
        <authorList>
            <consortium name="Ensembl"/>
        </authorList>
    </citation>
    <scope>IDENTIFICATION</scope>
</reference>
<dbReference type="InterPro" id="IPR002126">
    <property type="entry name" value="Cadherin-like_dom"/>
</dbReference>
<dbReference type="GeneTree" id="ENSGT00940000164468"/>
<proteinExistence type="predicted"/>
<dbReference type="CDD" id="cd11304">
    <property type="entry name" value="Cadherin_repeat"/>
    <property type="match status" value="1"/>
</dbReference>
<organism evidence="10 11">
    <name type="scientific">Paramormyrops kingsleyae</name>
    <dbReference type="NCBI Taxonomy" id="1676925"/>
    <lineage>
        <taxon>Eukaryota</taxon>
        <taxon>Metazoa</taxon>
        <taxon>Chordata</taxon>
        <taxon>Craniata</taxon>
        <taxon>Vertebrata</taxon>
        <taxon>Euteleostomi</taxon>
        <taxon>Actinopterygii</taxon>
        <taxon>Neopterygii</taxon>
        <taxon>Teleostei</taxon>
        <taxon>Osteoglossocephala</taxon>
        <taxon>Osteoglossomorpha</taxon>
        <taxon>Osteoglossiformes</taxon>
        <taxon>Mormyridae</taxon>
        <taxon>Paramormyrops</taxon>
    </lineage>
</organism>
<protein>
    <recommendedName>
        <fullName evidence="9">Cadherin domain-containing protein</fullName>
    </recommendedName>
</protein>
<evidence type="ECO:0000256" key="1">
    <source>
        <dbReference type="ARBA" id="ARBA00004167"/>
    </source>
</evidence>